<dbReference type="PANTHER" id="PTHR47022">
    <property type="entry name" value="BTB AND MATH DOMAIN-CONTAINING PROTEIN 36-RELATED"/>
    <property type="match status" value="1"/>
</dbReference>
<comment type="caution">
    <text evidence="3">The sequence shown here is derived from an EMBL/GenBank/DDBJ whole genome shotgun (WGS) entry which is preliminary data.</text>
</comment>
<dbReference type="AlphaFoldDB" id="A0A550CLG9"/>
<evidence type="ECO:0000259" key="2">
    <source>
        <dbReference type="PROSITE" id="PS50097"/>
    </source>
</evidence>
<organism evidence="3 4">
    <name type="scientific">Schizophyllum amplum</name>
    <dbReference type="NCBI Taxonomy" id="97359"/>
    <lineage>
        <taxon>Eukaryota</taxon>
        <taxon>Fungi</taxon>
        <taxon>Dikarya</taxon>
        <taxon>Basidiomycota</taxon>
        <taxon>Agaricomycotina</taxon>
        <taxon>Agaricomycetes</taxon>
        <taxon>Agaricomycetidae</taxon>
        <taxon>Agaricales</taxon>
        <taxon>Schizophyllaceae</taxon>
        <taxon>Schizophyllum</taxon>
    </lineage>
</organism>
<sequence>METTIATPYTYADGDVLLEVESVTFRIHSYLLQRATVYFDTQLKAGNIERRIVLDGIKRLDLENLLWFFYDSAYKWSGPVDPILLTDKWESVLLLAEEFKMERVALVACHALERAGALDDIRKIALCMKHVRDTNWAMEALVRVAERQQAISLAEGCQIGVRISVVLATAREALFKSRVPDLAGPCSSPARCGQNLGYSSCHRPTKCAHGVHACDIAGHGIIVCPSLGTLTANEAVRSALLSLGDIYEIPVRYGILKKRSSQSWSARQSDAFFKIENSQFRLHSYHLKRASKVFADMYLLPKPSVETDAQAEESIVLDVKSKDFADLLWFFYDSPYGWSGIVDMSLTPRWESVLLLAEKFDMRRVAKVACFALGRAKALEDLRKITLCQKYSMGKDWVFEELKGLVAREQPLSRDEGQGLGTCLAIVLAAAREKLRKIPPGPRPDRCIGSMMKCHICGRSGYIECGAGAHYCRGGGYCGSYICPALQAYYLSKELPDAGMVVQELDLFEPQNTAPTNQTDEVPLPNDTRQRGRKRKHADSNETAMPPAPAPASASTVTVPMKGDLYFQIQDSLFCTHSFHLKRASNVFADMLSLQNGDSCLEGKTEDQPIVLPDVKVSEFRSLLWFLYDSSYEWCAPSCKADPCTSKKWEEVLKIADMFDMDEVCRVAIYALDHNVGLSDIRKISLCVRHDIDKTWTLEAMKNVCLREEPITKEEARDLGVDMTSLIAAARETAFKKVHGAKIPVSPEVMETIVQEILFQ</sequence>
<feature type="region of interest" description="Disordered" evidence="1">
    <location>
        <begin position="511"/>
        <end position="556"/>
    </location>
</feature>
<dbReference type="SMART" id="SM00225">
    <property type="entry name" value="BTB"/>
    <property type="match status" value="3"/>
</dbReference>
<feature type="compositionally biased region" description="Polar residues" evidence="1">
    <location>
        <begin position="511"/>
        <end position="520"/>
    </location>
</feature>
<keyword evidence="4" id="KW-1185">Reference proteome</keyword>
<dbReference type="SUPFAM" id="SSF54695">
    <property type="entry name" value="POZ domain"/>
    <property type="match status" value="3"/>
</dbReference>
<name>A0A550CLG9_9AGAR</name>
<dbReference type="STRING" id="97359.A0A550CLG9"/>
<dbReference type="EMBL" id="VDMD01000004">
    <property type="protein sequence ID" value="TRM65655.1"/>
    <property type="molecule type" value="Genomic_DNA"/>
</dbReference>
<accession>A0A550CLG9</accession>
<dbReference type="PANTHER" id="PTHR47022:SF1">
    <property type="entry name" value="BTB AND MATH DOMAIN-CONTAINING PROTEIN 36-RELATED"/>
    <property type="match status" value="1"/>
</dbReference>
<feature type="domain" description="BTB" evidence="2">
    <location>
        <begin position="563"/>
        <end position="636"/>
    </location>
</feature>
<proteinExistence type="predicted"/>
<dbReference type="Pfam" id="PF00651">
    <property type="entry name" value="BTB"/>
    <property type="match status" value="3"/>
</dbReference>
<dbReference type="Gene3D" id="3.30.710.10">
    <property type="entry name" value="Potassium Channel Kv1.1, Chain A"/>
    <property type="match status" value="3"/>
</dbReference>
<evidence type="ECO:0000256" key="1">
    <source>
        <dbReference type="SAM" id="MobiDB-lite"/>
    </source>
</evidence>
<gene>
    <name evidence="3" type="ORF">BD626DRAFT_427165</name>
</gene>
<dbReference type="InterPro" id="IPR000210">
    <property type="entry name" value="BTB/POZ_dom"/>
</dbReference>
<reference evidence="3 4" key="1">
    <citation type="journal article" date="2019" name="New Phytol.">
        <title>Comparative genomics reveals unique wood-decay strategies and fruiting body development in the Schizophyllaceae.</title>
        <authorList>
            <person name="Almasi E."/>
            <person name="Sahu N."/>
            <person name="Krizsan K."/>
            <person name="Balint B."/>
            <person name="Kovacs G.M."/>
            <person name="Kiss B."/>
            <person name="Cseklye J."/>
            <person name="Drula E."/>
            <person name="Henrissat B."/>
            <person name="Nagy I."/>
            <person name="Chovatia M."/>
            <person name="Adam C."/>
            <person name="LaButti K."/>
            <person name="Lipzen A."/>
            <person name="Riley R."/>
            <person name="Grigoriev I.V."/>
            <person name="Nagy L.G."/>
        </authorList>
    </citation>
    <scope>NUCLEOTIDE SEQUENCE [LARGE SCALE GENOMIC DNA]</scope>
    <source>
        <strain evidence="3 4">NL-1724</strain>
    </source>
</reference>
<evidence type="ECO:0000313" key="4">
    <source>
        <dbReference type="Proteomes" id="UP000320762"/>
    </source>
</evidence>
<feature type="domain" description="BTB" evidence="2">
    <location>
        <begin position="269"/>
        <end position="334"/>
    </location>
</feature>
<feature type="domain" description="BTB" evidence="2">
    <location>
        <begin position="14"/>
        <end position="78"/>
    </location>
</feature>
<protein>
    <recommendedName>
        <fullName evidence="2">BTB domain-containing protein</fullName>
    </recommendedName>
</protein>
<evidence type="ECO:0000313" key="3">
    <source>
        <dbReference type="EMBL" id="TRM65655.1"/>
    </source>
</evidence>
<dbReference type="CDD" id="cd18186">
    <property type="entry name" value="BTB_POZ_ZBTB_KLHL-like"/>
    <property type="match status" value="2"/>
</dbReference>
<dbReference type="InterPro" id="IPR011333">
    <property type="entry name" value="SKP1/BTB/POZ_sf"/>
</dbReference>
<dbReference type="OrthoDB" id="3199068at2759"/>
<dbReference type="PROSITE" id="PS50097">
    <property type="entry name" value="BTB"/>
    <property type="match status" value="3"/>
</dbReference>
<dbReference type="Proteomes" id="UP000320762">
    <property type="component" value="Unassembled WGS sequence"/>
</dbReference>